<feature type="transmembrane region" description="Helical" evidence="3">
    <location>
        <begin position="143"/>
        <end position="162"/>
    </location>
</feature>
<dbReference type="Pfam" id="PF13561">
    <property type="entry name" value="adh_short_C2"/>
    <property type="match status" value="1"/>
</dbReference>
<evidence type="ECO:0000313" key="5">
    <source>
        <dbReference type="Proteomes" id="UP000254848"/>
    </source>
</evidence>
<keyword evidence="3" id="KW-0812">Transmembrane</keyword>
<dbReference type="PRINTS" id="PR00080">
    <property type="entry name" value="SDRFAMILY"/>
</dbReference>
<dbReference type="PROSITE" id="PS00061">
    <property type="entry name" value="ADH_SHORT"/>
    <property type="match status" value="1"/>
</dbReference>
<gene>
    <name evidence="4" type="ORF">C8D90_101527</name>
</gene>
<dbReference type="Proteomes" id="UP000254848">
    <property type="component" value="Unassembled WGS sequence"/>
</dbReference>
<keyword evidence="3" id="KW-0472">Membrane</keyword>
<proteinExistence type="inferred from homology"/>
<protein>
    <submittedName>
        <fullName evidence="4">NAD(P)-dependent dehydrogenase (Short-subunit alcohol dehydrogenase family)</fullName>
    </submittedName>
</protein>
<sequence length="258" mass="26108">MSDLLAGKTIVITGASSGIGRAIALTAAKHGAKAVIVSDITETPREGGEPTTKAIAALSLGTLTKFQHADVSSPDDNDKLIAAAEEFGGVDIMMCNAGISLSADGADVSAADFQRLMAINVNGTLFGAQAAARQMKKLGKKGSIILMASMGGLAGAAVTLAYSTSKGGIVQMARSLADAYGPDGIRVNAIAPGSIDTELLRATPGVASVTEGFRLRTPLRRVGQPDEIANVVVFLGSDLASYITGVILPVDGGLLAVI</sequence>
<dbReference type="NCBIfam" id="NF005559">
    <property type="entry name" value="PRK07231.1"/>
    <property type="match status" value="1"/>
</dbReference>
<dbReference type="GO" id="GO:0016616">
    <property type="term" value="F:oxidoreductase activity, acting on the CH-OH group of donors, NAD or NADP as acceptor"/>
    <property type="evidence" value="ECO:0007669"/>
    <property type="project" value="TreeGrafter"/>
</dbReference>
<dbReference type="InterPro" id="IPR020904">
    <property type="entry name" value="Sc_DH/Rdtase_CS"/>
</dbReference>
<accession>A0A370R3S1</accession>
<evidence type="ECO:0000256" key="3">
    <source>
        <dbReference type="SAM" id="Phobius"/>
    </source>
</evidence>
<organism evidence="4 5">
    <name type="scientific">Enterobacillus tribolii</name>
    <dbReference type="NCBI Taxonomy" id="1487935"/>
    <lineage>
        <taxon>Bacteria</taxon>
        <taxon>Pseudomonadati</taxon>
        <taxon>Pseudomonadota</taxon>
        <taxon>Gammaproteobacteria</taxon>
        <taxon>Enterobacterales</taxon>
        <taxon>Hafniaceae</taxon>
        <taxon>Enterobacillus</taxon>
    </lineage>
</organism>
<dbReference type="AlphaFoldDB" id="A0A370R3S1"/>
<dbReference type="OrthoDB" id="7301144at2"/>
<dbReference type="InterPro" id="IPR002347">
    <property type="entry name" value="SDR_fam"/>
</dbReference>
<comment type="caution">
    <text evidence="4">The sequence shown here is derived from an EMBL/GenBank/DDBJ whole genome shotgun (WGS) entry which is preliminary data.</text>
</comment>
<dbReference type="Gene3D" id="3.40.50.720">
    <property type="entry name" value="NAD(P)-binding Rossmann-like Domain"/>
    <property type="match status" value="1"/>
</dbReference>
<dbReference type="PANTHER" id="PTHR42760">
    <property type="entry name" value="SHORT-CHAIN DEHYDROGENASES/REDUCTASES FAMILY MEMBER"/>
    <property type="match status" value="1"/>
</dbReference>
<comment type="similarity">
    <text evidence="1">Belongs to the short-chain dehydrogenases/reductases (SDR) family.</text>
</comment>
<dbReference type="RefSeq" id="WP_115456838.1">
    <property type="nucleotide sequence ID" value="NZ_QRAP01000001.1"/>
</dbReference>
<dbReference type="PANTHER" id="PTHR42760:SF133">
    <property type="entry name" value="3-OXOACYL-[ACYL-CARRIER-PROTEIN] REDUCTASE"/>
    <property type="match status" value="1"/>
</dbReference>
<dbReference type="FunFam" id="3.40.50.720:FF:000084">
    <property type="entry name" value="Short-chain dehydrogenase reductase"/>
    <property type="match status" value="1"/>
</dbReference>
<keyword evidence="2" id="KW-0560">Oxidoreductase</keyword>
<evidence type="ECO:0000256" key="2">
    <source>
        <dbReference type="ARBA" id="ARBA00023002"/>
    </source>
</evidence>
<dbReference type="CDD" id="cd05233">
    <property type="entry name" value="SDR_c"/>
    <property type="match status" value="1"/>
</dbReference>
<dbReference type="GO" id="GO:0006633">
    <property type="term" value="P:fatty acid biosynthetic process"/>
    <property type="evidence" value="ECO:0007669"/>
    <property type="project" value="TreeGrafter"/>
</dbReference>
<keyword evidence="3" id="KW-1133">Transmembrane helix</keyword>
<dbReference type="InterPro" id="IPR036291">
    <property type="entry name" value="NAD(P)-bd_dom_sf"/>
</dbReference>
<reference evidence="4 5" key="1">
    <citation type="submission" date="2018-07" db="EMBL/GenBank/DDBJ databases">
        <title>Genomic Encyclopedia of Type Strains, Phase IV (KMG-IV): sequencing the most valuable type-strain genomes for metagenomic binning, comparative biology and taxonomic classification.</title>
        <authorList>
            <person name="Goeker M."/>
        </authorList>
    </citation>
    <scope>NUCLEOTIDE SEQUENCE [LARGE SCALE GENOMIC DNA]</scope>
    <source>
        <strain evidence="4 5">DSM 103736</strain>
    </source>
</reference>
<dbReference type="EMBL" id="QRAP01000001">
    <property type="protein sequence ID" value="RDK97082.1"/>
    <property type="molecule type" value="Genomic_DNA"/>
</dbReference>
<dbReference type="GO" id="GO:0048038">
    <property type="term" value="F:quinone binding"/>
    <property type="evidence" value="ECO:0007669"/>
    <property type="project" value="TreeGrafter"/>
</dbReference>
<dbReference type="SUPFAM" id="SSF51735">
    <property type="entry name" value="NAD(P)-binding Rossmann-fold domains"/>
    <property type="match status" value="1"/>
</dbReference>
<dbReference type="PRINTS" id="PR00081">
    <property type="entry name" value="GDHRDH"/>
</dbReference>
<keyword evidence="5" id="KW-1185">Reference proteome</keyword>
<evidence type="ECO:0000256" key="1">
    <source>
        <dbReference type="ARBA" id="ARBA00006484"/>
    </source>
</evidence>
<name>A0A370R3S1_9GAMM</name>
<evidence type="ECO:0000313" key="4">
    <source>
        <dbReference type="EMBL" id="RDK97082.1"/>
    </source>
</evidence>